<organism evidence="3 4">
    <name type="scientific">Tetradesmus obliquus</name>
    <name type="common">Green alga</name>
    <name type="synonym">Acutodesmus obliquus</name>
    <dbReference type="NCBI Taxonomy" id="3088"/>
    <lineage>
        <taxon>Eukaryota</taxon>
        <taxon>Viridiplantae</taxon>
        <taxon>Chlorophyta</taxon>
        <taxon>core chlorophytes</taxon>
        <taxon>Chlorophyceae</taxon>
        <taxon>CS clade</taxon>
        <taxon>Sphaeropleales</taxon>
        <taxon>Scenedesmaceae</taxon>
        <taxon>Tetradesmus</taxon>
    </lineage>
</organism>
<protein>
    <recommendedName>
        <fullName evidence="2">SBP-type domain-containing protein</fullName>
    </recommendedName>
</protein>
<dbReference type="EMBL" id="CP126208">
    <property type="protein sequence ID" value="WIA09394.1"/>
    <property type="molecule type" value="Genomic_DNA"/>
</dbReference>
<dbReference type="Proteomes" id="UP001244341">
    <property type="component" value="Chromosome 1b"/>
</dbReference>
<reference evidence="3 4" key="1">
    <citation type="submission" date="2023-05" db="EMBL/GenBank/DDBJ databases">
        <title>A 100% complete, gapless, phased diploid assembly of the Scenedesmus obliquus UTEX 3031 genome.</title>
        <authorList>
            <person name="Biondi T.C."/>
            <person name="Hanschen E.R."/>
            <person name="Kwon T."/>
            <person name="Eng W."/>
            <person name="Kruse C.P.S."/>
            <person name="Koehler S.I."/>
            <person name="Kunde Y."/>
            <person name="Gleasner C.D."/>
            <person name="You Mak K.T."/>
            <person name="Polle J."/>
            <person name="Hovde B.T."/>
            <person name="Starkenburg S.R."/>
        </authorList>
    </citation>
    <scope>NUCLEOTIDE SEQUENCE [LARGE SCALE GENOMIC DNA]</scope>
    <source>
        <strain evidence="3 4">DOE0152z</strain>
    </source>
</reference>
<keyword evidence="1" id="KW-0175">Coiled coil</keyword>
<dbReference type="Pfam" id="PF03110">
    <property type="entry name" value="SBP"/>
    <property type="match status" value="1"/>
</dbReference>
<name>A0ABY8TKG1_TETOB</name>
<accession>A0ABY8TKG1</accession>
<feature type="domain" description="SBP-type" evidence="2">
    <location>
        <begin position="19"/>
        <end position="101"/>
    </location>
</feature>
<dbReference type="Gene3D" id="4.10.1100.10">
    <property type="entry name" value="Transcription factor, SBP-box domain"/>
    <property type="match status" value="1"/>
</dbReference>
<sequence length="218" mass="23637">MAAGPTPPVHKSCSRGVTSRLCLVEGCTVDLSGPDVKPYCWKRQLCMEHMRAQAVRRKGCGNTLFRFCQQCGKLEQLARFQGQKSAGPGLAAAAAALMMPYAAAVPALCDVACGPAACGSEAQLPQALNDWLDMEAERLVGEVMGTAAGAAVTVQQQAQHAQQQQQQQQRLPLETCQAIARSLMAMEQQLQQQQQQHHQHQQQPTLQLQACCSMPLAW</sequence>
<evidence type="ECO:0000259" key="2">
    <source>
        <dbReference type="PROSITE" id="PS51141"/>
    </source>
</evidence>
<dbReference type="PROSITE" id="PS51141">
    <property type="entry name" value="ZF_SBP"/>
    <property type="match status" value="1"/>
</dbReference>
<keyword evidence="4" id="KW-1185">Reference proteome</keyword>
<evidence type="ECO:0000256" key="1">
    <source>
        <dbReference type="SAM" id="Coils"/>
    </source>
</evidence>
<evidence type="ECO:0000313" key="3">
    <source>
        <dbReference type="EMBL" id="WIA09394.1"/>
    </source>
</evidence>
<proteinExistence type="predicted"/>
<dbReference type="InterPro" id="IPR004333">
    <property type="entry name" value="SBP_dom"/>
</dbReference>
<dbReference type="InterPro" id="IPR036893">
    <property type="entry name" value="SBP_sf"/>
</dbReference>
<gene>
    <name evidence="3" type="ORF">OEZ85_008800</name>
</gene>
<evidence type="ECO:0000313" key="4">
    <source>
        <dbReference type="Proteomes" id="UP001244341"/>
    </source>
</evidence>
<feature type="coiled-coil region" evidence="1">
    <location>
        <begin position="176"/>
        <end position="203"/>
    </location>
</feature>
<dbReference type="SUPFAM" id="SSF103612">
    <property type="entry name" value="SBT domain"/>
    <property type="match status" value="1"/>
</dbReference>